<organism evidence="1 2">
    <name type="scientific">Oryza sativa subsp. japonica</name>
    <name type="common">Rice</name>
    <dbReference type="NCBI Taxonomy" id="39947"/>
    <lineage>
        <taxon>Eukaryota</taxon>
        <taxon>Viridiplantae</taxon>
        <taxon>Streptophyta</taxon>
        <taxon>Embryophyta</taxon>
        <taxon>Tracheophyta</taxon>
        <taxon>Spermatophyta</taxon>
        <taxon>Magnoliopsida</taxon>
        <taxon>Liliopsida</taxon>
        <taxon>Poales</taxon>
        <taxon>Poaceae</taxon>
        <taxon>BOP clade</taxon>
        <taxon>Oryzoideae</taxon>
        <taxon>Oryzeae</taxon>
        <taxon>Oryzinae</taxon>
        <taxon>Oryza</taxon>
        <taxon>Oryza sativa</taxon>
    </lineage>
</organism>
<reference evidence="2" key="1">
    <citation type="journal article" date="2005" name="Nature">
        <title>The map-based sequence of the rice genome.</title>
        <authorList>
            <consortium name="International rice genome sequencing project (IRGSP)"/>
            <person name="Matsumoto T."/>
            <person name="Wu J."/>
            <person name="Kanamori H."/>
            <person name="Katayose Y."/>
            <person name="Fujisawa M."/>
            <person name="Namiki N."/>
            <person name="Mizuno H."/>
            <person name="Yamamoto K."/>
            <person name="Antonio B.A."/>
            <person name="Baba T."/>
            <person name="Sakata K."/>
            <person name="Nagamura Y."/>
            <person name="Aoki H."/>
            <person name="Arikawa K."/>
            <person name="Arita K."/>
            <person name="Bito T."/>
            <person name="Chiden Y."/>
            <person name="Fujitsuka N."/>
            <person name="Fukunaka R."/>
            <person name="Hamada M."/>
            <person name="Harada C."/>
            <person name="Hayashi A."/>
            <person name="Hijishita S."/>
            <person name="Honda M."/>
            <person name="Hosokawa S."/>
            <person name="Ichikawa Y."/>
            <person name="Idonuma A."/>
            <person name="Iijima M."/>
            <person name="Ikeda M."/>
            <person name="Ikeno M."/>
            <person name="Ito K."/>
            <person name="Ito S."/>
            <person name="Ito T."/>
            <person name="Ito Y."/>
            <person name="Ito Y."/>
            <person name="Iwabuchi A."/>
            <person name="Kamiya K."/>
            <person name="Karasawa W."/>
            <person name="Kurita K."/>
            <person name="Katagiri S."/>
            <person name="Kikuta A."/>
            <person name="Kobayashi H."/>
            <person name="Kobayashi N."/>
            <person name="Machita K."/>
            <person name="Maehara T."/>
            <person name="Masukawa M."/>
            <person name="Mizubayashi T."/>
            <person name="Mukai Y."/>
            <person name="Nagasaki H."/>
            <person name="Nagata Y."/>
            <person name="Naito S."/>
            <person name="Nakashima M."/>
            <person name="Nakama Y."/>
            <person name="Nakamichi Y."/>
            <person name="Nakamura M."/>
            <person name="Meguro A."/>
            <person name="Negishi M."/>
            <person name="Ohta I."/>
            <person name="Ohta T."/>
            <person name="Okamoto M."/>
            <person name="Ono N."/>
            <person name="Saji S."/>
            <person name="Sakaguchi M."/>
            <person name="Sakai K."/>
            <person name="Shibata M."/>
            <person name="Shimokawa T."/>
            <person name="Song J."/>
            <person name="Takazaki Y."/>
            <person name="Terasawa K."/>
            <person name="Tsugane M."/>
            <person name="Tsuji K."/>
            <person name="Ueda S."/>
            <person name="Waki K."/>
            <person name="Yamagata H."/>
            <person name="Yamamoto M."/>
            <person name="Yamamoto S."/>
            <person name="Yamane H."/>
            <person name="Yoshiki S."/>
            <person name="Yoshihara R."/>
            <person name="Yukawa K."/>
            <person name="Zhong H."/>
            <person name="Yano M."/>
            <person name="Yuan Q."/>
            <person name="Ouyang S."/>
            <person name="Liu J."/>
            <person name="Jones K.M."/>
            <person name="Gansberger K."/>
            <person name="Moffat K."/>
            <person name="Hill J."/>
            <person name="Bera J."/>
            <person name="Fadrosh D."/>
            <person name="Jin S."/>
            <person name="Johri S."/>
            <person name="Kim M."/>
            <person name="Overton L."/>
            <person name="Reardon M."/>
            <person name="Tsitrin T."/>
            <person name="Vuong H."/>
            <person name="Weaver B."/>
            <person name="Ciecko A."/>
            <person name="Tallon L."/>
            <person name="Jackson J."/>
            <person name="Pai G."/>
            <person name="Aken S.V."/>
            <person name="Utterback T."/>
            <person name="Reidmuller S."/>
            <person name="Feldblyum T."/>
            <person name="Hsiao J."/>
            <person name="Zismann V."/>
            <person name="Iobst S."/>
            <person name="de Vazeille A.R."/>
            <person name="Buell C.R."/>
            <person name="Ying K."/>
            <person name="Li Y."/>
            <person name="Lu T."/>
            <person name="Huang Y."/>
            <person name="Zhao Q."/>
            <person name="Feng Q."/>
            <person name="Zhang L."/>
            <person name="Zhu J."/>
            <person name="Weng Q."/>
            <person name="Mu J."/>
            <person name="Lu Y."/>
            <person name="Fan D."/>
            <person name="Liu Y."/>
            <person name="Guan J."/>
            <person name="Zhang Y."/>
            <person name="Yu S."/>
            <person name="Liu X."/>
            <person name="Zhang Y."/>
            <person name="Hong G."/>
            <person name="Han B."/>
            <person name="Choisne N."/>
            <person name="Demange N."/>
            <person name="Orjeda G."/>
            <person name="Samain S."/>
            <person name="Cattolico L."/>
            <person name="Pelletier E."/>
            <person name="Couloux A."/>
            <person name="Segurens B."/>
            <person name="Wincker P."/>
            <person name="D'Hont A."/>
            <person name="Scarpelli C."/>
            <person name="Weissenbach J."/>
            <person name="Salanoubat M."/>
            <person name="Quetier F."/>
            <person name="Yu Y."/>
            <person name="Kim H.R."/>
            <person name="Rambo T."/>
            <person name="Currie J."/>
            <person name="Collura K."/>
            <person name="Luo M."/>
            <person name="Yang T."/>
            <person name="Ammiraju J.S.S."/>
            <person name="Engler F."/>
            <person name="Soderlund C."/>
            <person name="Wing R.A."/>
            <person name="Palmer L.E."/>
            <person name="de la Bastide M."/>
            <person name="Spiegel L."/>
            <person name="Nascimento L."/>
            <person name="Zutavern T."/>
            <person name="O'Shaughnessy A."/>
            <person name="Dike S."/>
            <person name="Dedhia N."/>
            <person name="Preston R."/>
            <person name="Balija V."/>
            <person name="McCombie W.R."/>
            <person name="Chow T."/>
            <person name="Chen H."/>
            <person name="Chung M."/>
            <person name="Chen C."/>
            <person name="Shaw J."/>
            <person name="Wu H."/>
            <person name="Hsiao K."/>
            <person name="Chao Y."/>
            <person name="Chu M."/>
            <person name="Cheng C."/>
            <person name="Hour A."/>
            <person name="Lee P."/>
            <person name="Lin S."/>
            <person name="Lin Y."/>
            <person name="Liou J."/>
            <person name="Liu S."/>
            <person name="Hsing Y."/>
            <person name="Raghuvanshi S."/>
            <person name="Mohanty A."/>
            <person name="Bharti A.K."/>
            <person name="Gaur A."/>
            <person name="Gupta V."/>
            <person name="Kumar D."/>
            <person name="Ravi V."/>
            <person name="Vij S."/>
            <person name="Kapur A."/>
            <person name="Khurana P."/>
            <person name="Khurana P."/>
            <person name="Khurana J.P."/>
            <person name="Tyagi A.K."/>
            <person name="Gaikwad K."/>
            <person name="Singh A."/>
            <person name="Dalal V."/>
            <person name="Srivastava S."/>
            <person name="Dixit A."/>
            <person name="Pal A.K."/>
            <person name="Ghazi I.A."/>
            <person name="Yadav M."/>
            <person name="Pandit A."/>
            <person name="Bhargava A."/>
            <person name="Sureshbabu K."/>
            <person name="Batra K."/>
            <person name="Sharma T.R."/>
            <person name="Mohapatra T."/>
            <person name="Singh N.K."/>
            <person name="Messing J."/>
            <person name="Nelson A.B."/>
            <person name="Fuks G."/>
            <person name="Kavchok S."/>
            <person name="Keizer G."/>
            <person name="Linton E."/>
            <person name="Llaca V."/>
            <person name="Song R."/>
            <person name="Tanyolac B."/>
            <person name="Young S."/>
            <person name="Ho-Il K."/>
            <person name="Hahn J.H."/>
            <person name="Sangsakoo G."/>
            <person name="Vanavichit A."/>
            <person name="de Mattos Luiz.A.T."/>
            <person name="Zimmer P.D."/>
            <person name="Malone G."/>
            <person name="Dellagostin O."/>
            <person name="de Oliveira A.C."/>
            <person name="Bevan M."/>
            <person name="Bancroft I."/>
            <person name="Minx P."/>
            <person name="Cordum H."/>
            <person name="Wilson R."/>
            <person name="Cheng Z."/>
            <person name="Jin W."/>
            <person name="Jiang J."/>
            <person name="Leong S.A."/>
            <person name="Iwama H."/>
            <person name="Gojobori T."/>
            <person name="Itoh T."/>
            <person name="Niimura Y."/>
            <person name="Fujii Y."/>
            <person name="Habara T."/>
            <person name="Sakai H."/>
            <person name="Sato Y."/>
            <person name="Wilson G."/>
            <person name="Kumar K."/>
            <person name="McCouch S."/>
            <person name="Juretic N."/>
            <person name="Hoen D."/>
            <person name="Wright S."/>
            <person name="Bruskiewich R."/>
            <person name="Bureau T."/>
            <person name="Miyao A."/>
            <person name="Hirochika H."/>
            <person name="Nishikawa T."/>
            <person name="Kadowaki K."/>
            <person name="Sugiura M."/>
            <person name="Burr B."/>
            <person name="Sasaki T."/>
        </authorList>
    </citation>
    <scope>NUCLEOTIDE SEQUENCE [LARGE SCALE GENOMIC DNA]</scope>
    <source>
        <strain evidence="2">cv. Nipponbare</strain>
    </source>
</reference>
<protein>
    <submittedName>
        <fullName evidence="1">Uncharacterized protein</fullName>
    </submittedName>
</protein>
<dbReference type="Proteomes" id="UP000000763">
    <property type="component" value="Chromosome 2"/>
</dbReference>
<sequence length="74" mass="8395">MLLIAKDERTTGEGRTIVVVLLRAQLLPTCNCHQHQMHQRVNELGTQGDTVNSYKEMNIIVGVKKRKMVLVSHL</sequence>
<dbReference type="EMBL" id="AP004023">
    <property type="protein sequence ID" value="BAD16822.1"/>
    <property type="molecule type" value="Genomic_DNA"/>
</dbReference>
<reference evidence="2" key="2">
    <citation type="journal article" date="2008" name="Nucleic Acids Res.">
        <title>The rice annotation project database (RAP-DB): 2008 update.</title>
        <authorList>
            <consortium name="The rice annotation project (RAP)"/>
        </authorList>
    </citation>
    <scope>GENOME REANNOTATION</scope>
    <source>
        <strain evidence="2">cv. Nipponbare</strain>
    </source>
</reference>
<gene>
    <name evidence="1" type="primary">OJ1126_D09.17</name>
</gene>
<evidence type="ECO:0000313" key="1">
    <source>
        <dbReference type="EMBL" id="BAD16822.1"/>
    </source>
</evidence>
<evidence type="ECO:0000313" key="2">
    <source>
        <dbReference type="Proteomes" id="UP000000763"/>
    </source>
</evidence>
<dbReference type="AlphaFoldDB" id="Q6ZI63"/>
<accession>Q6ZI63</accession>
<name>Q6ZI63_ORYSJ</name>
<proteinExistence type="predicted"/>